<proteinExistence type="predicted"/>
<dbReference type="Proteomes" id="UP001059596">
    <property type="component" value="Unassembled WGS sequence"/>
</dbReference>
<dbReference type="EMBL" id="JAMKOV010000028">
    <property type="protein sequence ID" value="KAI8035890.1"/>
    <property type="molecule type" value="Genomic_DNA"/>
</dbReference>
<protein>
    <submittedName>
        <fullName evidence="1">Uncharacterized protein</fullName>
    </submittedName>
</protein>
<organism evidence="1 2">
    <name type="scientific">Drosophila gunungcola</name>
    <name type="common">fruit fly</name>
    <dbReference type="NCBI Taxonomy" id="103775"/>
    <lineage>
        <taxon>Eukaryota</taxon>
        <taxon>Metazoa</taxon>
        <taxon>Ecdysozoa</taxon>
        <taxon>Arthropoda</taxon>
        <taxon>Hexapoda</taxon>
        <taxon>Insecta</taxon>
        <taxon>Pterygota</taxon>
        <taxon>Neoptera</taxon>
        <taxon>Endopterygota</taxon>
        <taxon>Diptera</taxon>
        <taxon>Brachycera</taxon>
        <taxon>Muscomorpha</taxon>
        <taxon>Ephydroidea</taxon>
        <taxon>Drosophilidae</taxon>
        <taxon>Drosophila</taxon>
        <taxon>Sophophora</taxon>
    </lineage>
</organism>
<comment type="caution">
    <text evidence="1">The sequence shown here is derived from an EMBL/GenBank/DDBJ whole genome shotgun (WGS) entry which is preliminary data.</text>
</comment>
<dbReference type="AlphaFoldDB" id="A0A9P9YFB3"/>
<keyword evidence="2" id="KW-1185">Reference proteome</keyword>
<reference evidence="1" key="1">
    <citation type="journal article" date="2023" name="Genome Biol. Evol.">
        <title>Long-read-based Genome Assembly of Drosophila gunungcola Reveals Fewer Chemosensory Genes in Flower-breeding Species.</title>
        <authorList>
            <person name="Negi A."/>
            <person name="Liao B.Y."/>
            <person name="Yeh S.D."/>
        </authorList>
    </citation>
    <scope>NUCLEOTIDE SEQUENCE</scope>
    <source>
        <strain evidence="1">Sukarami</strain>
    </source>
</reference>
<feature type="non-terminal residue" evidence="1">
    <location>
        <position position="91"/>
    </location>
</feature>
<sequence length="91" mass="10261">YNFKKITSLTYLSCLIFGLLKYLKNLSIYPPVEHDTNAAIVCVMRWCGLVCVWPIKAQFFECKPKQCLIVCPLPMPAVCCTWKMGPGKADG</sequence>
<evidence type="ECO:0000313" key="1">
    <source>
        <dbReference type="EMBL" id="KAI8035890.1"/>
    </source>
</evidence>
<gene>
    <name evidence="1" type="ORF">M5D96_011321</name>
</gene>
<evidence type="ECO:0000313" key="2">
    <source>
        <dbReference type="Proteomes" id="UP001059596"/>
    </source>
</evidence>
<name>A0A9P9YFB3_9MUSC</name>
<feature type="non-terminal residue" evidence="1">
    <location>
        <position position="1"/>
    </location>
</feature>
<accession>A0A9P9YFB3</accession>